<dbReference type="PANTHER" id="PTHR30055">
    <property type="entry name" value="HTH-TYPE TRANSCRIPTIONAL REGULATOR RUTR"/>
    <property type="match status" value="1"/>
</dbReference>
<name>A0A166AA99_9HYPH</name>
<dbReference type="RefSeq" id="WP_068003930.1">
    <property type="nucleotide sequence ID" value="NZ_FOFM01000007.1"/>
</dbReference>
<evidence type="ECO:0000256" key="2">
    <source>
        <dbReference type="ARBA" id="ARBA00023125"/>
    </source>
</evidence>
<dbReference type="SUPFAM" id="SSF46689">
    <property type="entry name" value="Homeodomain-like"/>
    <property type="match status" value="1"/>
</dbReference>
<dbReference type="InterPro" id="IPR009057">
    <property type="entry name" value="Homeodomain-like_sf"/>
</dbReference>
<dbReference type="PROSITE" id="PS50977">
    <property type="entry name" value="HTH_TETR_2"/>
    <property type="match status" value="1"/>
</dbReference>
<dbReference type="AlphaFoldDB" id="A0A166AA99"/>
<feature type="domain" description="HTH tetR-type" evidence="5">
    <location>
        <begin position="10"/>
        <end position="70"/>
    </location>
</feature>
<organism evidence="6 7">
    <name type="scientific">Pseudovibrio axinellae</name>
    <dbReference type="NCBI Taxonomy" id="989403"/>
    <lineage>
        <taxon>Bacteria</taxon>
        <taxon>Pseudomonadati</taxon>
        <taxon>Pseudomonadota</taxon>
        <taxon>Alphaproteobacteria</taxon>
        <taxon>Hyphomicrobiales</taxon>
        <taxon>Stappiaceae</taxon>
        <taxon>Pseudovibrio</taxon>
    </lineage>
</organism>
<comment type="caution">
    <text evidence="6">The sequence shown here is derived from an EMBL/GenBank/DDBJ whole genome shotgun (WGS) entry which is preliminary data.</text>
</comment>
<accession>A0A166AA99</accession>
<evidence type="ECO:0000313" key="6">
    <source>
        <dbReference type="EMBL" id="KZL20782.1"/>
    </source>
</evidence>
<evidence type="ECO:0000256" key="3">
    <source>
        <dbReference type="ARBA" id="ARBA00023163"/>
    </source>
</evidence>
<keyword evidence="2 4" id="KW-0238">DNA-binding</keyword>
<dbReference type="PROSITE" id="PS00018">
    <property type="entry name" value="EF_HAND_1"/>
    <property type="match status" value="1"/>
</dbReference>
<dbReference type="PATRIC" id="fig|989403.3.peg.1363"/>
<dbReference type="Gene3D" id="1.10.357.10">
    <property type="entry name" value="Tetracycline Repressor, domain 2"/>
    <property type="match status" value="1"/>
</dbReference>
<dbReference type="STRING" id="989403.SAMN05421798_107105"/>
<evidence type="ECO:0000313" key="7">
    <source>
        <dbReference type="Proteomes" id="UP000076577"/>
    </source>
</evidence>
<dbReference type="GO" id="GO:0003700">
    <property type="term" value="F:DNA-binding transcription factor activity"/>
    <property type="evidence" value="ECO:0007669"/>
    <property type="project" value="TreeGrafter"/>
</dbReference>
<keyword evidence="3" id="KW-0804">Transcription</keyword>
<protein>
    <submittedName>
        <fullName evidence="6">Bacterial regulatory protein, tetR family</fullName>
    </submittedName>
</protein>
<evidence type="ECO:0000259" key="5">
    <source>
        <dbReference type="PROSITE" id="PS50977"/>
    </source>
</evidence>
<dbReference type="Proteomes" id="UP000076577">
    <property type="component" value="Unassembled WGS sequence"/>
</dbReference>
<dbReference type="InterPro" id="IPR050109">
    <property type="entry name" value="HTH-type_TetR-like_transc_reg"/>
</dbReference>
<dbReference type="OrthoDB" id="5507265at2"/>
<proteinExistence type="predicted"/>
<sequence length="184" mass="20225">MGRPAKSKMGLSKDRIYAQAMLLLDESGEQAVTFRELAARLNVTAMAITHHVGTRKELFGQLIDQAYDGVGEAPEPLKGREALVHVLEDYCQRVIAHPALMQSILMDSSLMPSPLLRLTDQIRHFVESTPCEKEEVETLVNLIADYTHGFAISAAANPGDAEGAPGVRVEDYRRGLEWVLAKLG</sequence>
<dbReference type="InterPro" id="IPR018247">
    <property type="entry name" value="EF_Hand_1_Ca_BS"/>
</dbReference>
<dbReference type="EMBL" id="LMCB01000006">
    <property type="protein sequence ID" value="KZL20782.1"/>
    <property type="molecule type" value="Genomic_DNA"/>
</dbReference>
<dbReference type="PANTHER" id="PTHR30055:SF234">
    <property type="entry name" value="HTH-TYPE TRANSCRIPTIONAL REGULATOR BETI"/>
    <property type="match status" value="1"/>
</dbReference>
<feature type="DNA-binding region" description="H-T-H motif" evidence="4">
    <location>
        <begin position="33"/>
        <end position="52"/>
    </location>
</feature>
<keyword evidence="7" id="KW-1185">Reference proteome</keyword>
<reference evidence="6 7" key="1">
    <citation type="journal article" date="2016" name="Front. Microbiol.">
        <title>Comparative Genomic Analysis Reveals a Diverse Repertoire of Genes Involved in Prokaryote-Eukaryote Interactions within the Pseudovibrio Genus.</title>
        <authorList>
            <person name="Romano S."/>
            <person name="Fernandez-Guerra A."/>
            <person name="Reen F.J."/>
            <person name="Glockner F.O."/>
            <person name="Crowley S.P."/>
            <person name="O'Sullivan O."/>
            <person name="Cotter P.D."/>
            <person name="Adams C."/>
            <person name="Dobson A.D."/>
            <person name="O'Gara F."/>
        </authorList>
    </citation>
    <scope>NUCLEOTIDE SEQUENCE [LARGE SCALE GENOMIC DNA]</scope>
    <source>
        <strain evidence="6 7">Ad2</strain>
    </source>
</reference>
<dbReference type="InterPro" id="IPR001647">
    <property type="entry name" value="HTH_TetR"/>
</dbReference>
<evidence type="ECO:0000256" key="1">
    <source>
        <dbReference type="ARBA" id="ARBA00023015"/>
    </source>
</evidence>
<keyword evidence="1" id="KW-0805">Transcription regulation</keyword>
<evidence type="ECO:0000256" key="4">
    <source>
        <dbReference type="PROSITE-ProRule" id="PRU00335"/>
    </source>
</evidence>
<gene>
    <name evidence="6" type="ORF">PsAD2_01271</name>
</gene>
<dbReference type="GO" id="GO:0000976">
    <property type="term" value="F:transcription cis-regulatory region binding"/>
    <property type="evidence" value="ECO:0007669"/>
    <property type="project" value="TreeGrafter"/>
</dbReference>